<reference evidence="1 2" key="1">
    <citation type="submission" date="2021-06" db="EMBL/GenBank/DDBJ databases">
        <title>Chromosome-level genome assembly of the red-tail catfish (Hemibagrus wyckioides).</title>
        <authorList>
            <person name="Shao F."/>
        </authorList>
    </citation>
    <scope>NUCLEOTIDE SEQUENCE [LARGE SCALE GENOMIC DNA]</scope>
    <source>
        <strain evidence="1">EC202008001</strain>
        <tissue evidence="1">Blood</tissue>
    </source>
</reference>
<proteinExistence type="predicted"/>
<sequence length="71" mass="7804">MTKLSRPGLSTGTSVLKDVLRVRITISAQCTGCEPLSPVESAVSWISVDYQSDVHRDCDTITTRHSNIQIE</sequence>
<dbReference type="EMBL" id="JAHKSW010000005">
    <property type="protein sequence ID" value="KAG7332644.1"/>
    <property type="molecule type" value="Genomic_DNA"/>
</dbReference>
<protein>
    <submittedName>
        <fullName evidence="1">Uncharacterized protein</fullName>
    </submittedName>
</protein>
<accession>A0A9D3SUR8</accession>
<keyword evidence="2" id="KW-1185">Reference proteome</keyword>
<name>A0A9D3SUR8_9TELE</name>
<dbReference type="AlphaFoldDB" id="A0A9D3SUR8"/>
<comment type="caution">
    <text evidence="1">The sequence shown here is derived from an EMBL/GenBank/DDBJ whole genome shotgun (WGS) entry which is preliminary data.</text>
</comment>
<evidence type="ECO:0000313" key="1">
    <source>
        <dbReference type="EMBL" id="KAG7332644.1"/>
    </source>
</evidence>
<gene>
    <name evidence="1" type="ORF">KOW79_004478</name>
</gene>
<organism evidence="1 2">
    <name type="scientific">Hemibagrus wyckioides</name>
    <dbReference type="NCBI Taxonomy" id="337641"/>
    <lineage>
        <taxon>Eukaryota</taxon>
        <taxon>Metazoa</taxon>
        <taxon>Chordata</taxon>
        <taxon>Craniata</taxon>
        <taxon>Vertebrata</taxon>
        <taxon>Euteleostomi</taxon>
        <taxon>Actinopterygii</taxon>
        <taxon>Neopterygii</taxon>
        <taxon>Teleostei</taxon>
        <taxon>Ostariophysi</taxon>
        <taxon>Siluriformes</taxon>
        <taxon>Bagridae</taxon>
        <taxon>Hemibagrus</taxon>
    </lineage>
</organism>
<dbReference type="Proteomes" id="UP000824219">
    <property type="component" value="Linkage Group LG05"/>
</dbReference>
<evidence type="ECO:0000313" key="2">
    <source>
        <dbReference type="Proteomes" id="UP000824219"/>
    </source>
</evidence>